<dbReference type="InterPro" id="IPR025997">
    <property type="entry name" value="SBP_2_dom"/>
</dbReference>
<dbReference type="GO" id="GO:0030246">
    <property type="term" value="F:carbohydrate binding"/>
    <property type="evidence" value="ECO:0007669"/>
    <property type="project" value="TreeGrafter"/>
</dbReference>
<proteinExistence type="predicted"/>
<dbReference type="RefSeq" id="WP_055249099.1">
    <property type="nucleotide sequence ID" value="NZ_BSCI01000019.1"/>
</dbReference>
<accession>A0AA37QE31</accession>
<dbReference type="GO" id="GO:0030288">
    <property type="term" value="C:outer membrane-bounded periplasmic space"/>
    <property type="evidence" value="ECO:0007669"/>
    <property type="project" value="TreeGrafter"/>
</dbReference>
<evidence type="ECO:0000256" key="2">
    <source>
        <dbReference type="ARBA" id="ARBA00022729"/>
    </source>
</evidence>
<name>A0AA37QE31_9FIRM</name>
<dbReference type="PANTHER" id="PTHR30036">
    <property type="entry name" value="D-XYLOSE-BINDING PERIPLASMIC PROTEIN"/>
    <property type="match status" value="1"/>
</dbReference>
<comment type="caution">
    <text evidence="5">The sequence shown here is derived from an EMBL/GenBank/DDBJ whole genome shotgun (WGS) entry which is preliminary data.</text>
</comment>
<keyword evidence="5" id="KW-0675">Receptor</keyword>
<evidence type="ECO:0000313" key="5">
    <source>
        <dbReference type="EMBL" id="GLG88144.1"/>
    </source>
</evidence>
<dbReference type="Pfam" id="PF13407">
    <property type="entry name" value="Peripla_BP_4"/>
    <property type="match status" value="1"/>
</dbReference>
<dbReference type="CDD" id="cd19994">
    <property type="entry name" value="PBP1_ChvE"/>
    <property type="match status" value="1"/>
</dbReference>
<evidence type="ECO:0000313" key="6">
    <source>
        <dbReference type="Proteomes" id="UP001145109"/>
    </source>
</evidence>
<gene>
    <name evidence="5" type="primary">chvE_2</name>
    <name evidence="5" type="ORF">comes_26910</name>
</gene>
<protein>
    <submittedName>
        <fullName evidence="5">Multiple sugar-binding periplasmic receptor ChvE</fullName>
    </submittedName>
</protein>
<dbReference type="SUPFAM" id="SSF53822">
    <property type="entry name" value="Periplasmic binding protein-like I"/>
    <property type="match status" value="1"/>
</dbReference>
<keyword evidence="2 3" id="KW-0732">Signal</keyword>
<dbReference type="InterPro" id="IPR050555">
    <property type="entry name" value="Bact_Solute-Bind_Prot2"/>
</dbReference>
<feature type="chain" id="PRO_5041204624" evidence="3">
    <location>
        <begin position="18"/>
        <end position="361"/>
    </location>
</feature>
<dbReference type="PROSITE" id="PS51257">
    <property type="entry name" value="PROKAR_LIPOPROTEIN"/>
    <property type="match status" value="1"/>
</dbReference>
<dbReference type="Proteomes" id="UP001145109">
    <property type="component" value="Unassembled WGS sequence"/>
</dbReference>
<dbReference type="EMBL" id="BSCI01000019">
    <property type="protein sequence ID" value="GLG88144.1"/>
    <property type="molecule type" value="Genomic_DNA"/>
</dbReference>
<dbReference type="PANTHER" id="PTHR30036:SF1">
    <property type="entry name" value="D-XYLOSE-BINDING PERIPLASMIC PROTEIN"/>
    <property type="match status" value="1"/>
</dbReference>
<evidence type="ECO:0000256" key="3">
    <source>
        <dbReference type="SAM" id="SignalP"/>
    </source>
</evidence>
<sequence length="361" mass="38875">MKKIIGMALCLSMTAMLFTGCSSSGSGGADKKDSSGNNKVGVALPTKELQRWNQDGANIKKELEAAGYEVDLQYAGNDNAQMVSIVENMISGGCKVLVITPIDGDALGSVLKTAKEDGVEVINYDRMITNTDAVSYLATFDNTVVGEKQGEYIVDKLDLENTDQTFNLEIVSGDPGDNNATYFYNGAMSILQPYIDSGKLVVKSGQVSKDDTATANWDTEKAQSRMDAIIASYYADGTNLDAVLCSNDSTALGTANALESSYTGSWPIITGQDCDIANVKNIVKGKQTMSVFKDTRKLAKVTVKMVNSIMKGEEVEVNDTITYDNGAKVIPTYVVDPIAVDQDNYKEILIEGGYYTEAELQ</sequence>
<organism evidence="5 6">
    <name type="scientific">Coprococcus comes</name>
    <dbReference type="NCBI Taxonomy" id="410072"/>
    <lineage>
        <taxon>Bacteria</taxon>
        <taxon>Bacillati</taxon>
        <taxon>Bacillota</taxon>
        <taxon>Clostridia</taxon>
        <taxon>Lachnospirales</taxon>
        <taxon>Lachnospiraceae</taxon>
        <taxon>Coprococcus</taxon>
    </lineage>
</organism>
<reference evidence="5" key="2">
    <citation type="submission" date="2022-11" db="EMBL/GenBank/DDBJ databases">
        <title>Draft genome sequence of Coprococcus comes strain 31264.</title>
        <authorList>
            <person name="Hisatomi A."/>
            <person name="Ohkuma M."/>
            <person name="Sakamoto M."/>
        </authorList>
    </citation>
    <scope>NUCLEOTIDE SEQUENCE</scope>
    <source>
        <strain evidence="5">JCM 31264</strain>
    </source>
</reference>
<evidence type="ECO:0000259" key="4">
    <source>
        <dbReference type="Pfam" id="PF13407"/>
    </source>
</evidence>
<dbReference type="InterPro" id="IPR028082">
    <property type="entry name" value="Peripla_BP_I"/>
</dbReference>
<dbReference type="AlphaFoldDB" id="A0AA37QE31"/>
<evidence type="ECO:0000256" key="1">
    <source>
        <dbReference type="ARBA" id="ARBA00004196"/>
    </source>
</evidence>
<feature type="signal peptide" evidence="3">
    <location>
        <begin position="1"/>
        <end position="17"/>
    </location>
</feature>
<feature type="domain" description="Periplasmic binding protein" evidence="4">
    <location>
        <begin position="40"/>
        <end position="314"/>
    </location>
</feature>
<reference evidence="5" key="1">
    <citation type="submission" date="2022-09" db="EMBL/GenBank/DDBJ databases">
        <title>Draft genome sequence of Coprococcus comes strain 31264.</title>
        <authorList>
            <person name="Atsushi H."/>
            <person name="Moriya O."/>
            <person name="Mitsuo S."/>
        </authorList>
    </citation>
    <scope>NUCLEOTIDE SEQUENCE</scope>
    <source>
        <strain evidence="5">JCM 31264</strain>
    </source>
</reference>
<dbReference type="Gene3D" id="3.40.50.2300">
    <property type="match status" value="2"/>
</dbReference>
<comment type="subcellular location">
    <subcellularLocation>
        <location evidence="1">Cell envelope</location>
    </subcellularLocation>
</comment>